<dbReference type="GO" id="GO:0009254">
    <property type="term" value="P:peptidoglycan turnover"/>
    <property type="evidence" value="ECO:0007669"/>
    <property type="project" value="TreeGrafter"/>
</dbReference>
<evidence type="ECO:0000256" key="5">
    <source>
        <dbReference type="ARBA" id="ARBA00023295"/>
    </source>
</evidence>
<dbReference type="InterPro" id="IPR001764">
    <property type="entry name" value="Glyco_hydro_3_N"/>
</dbReference>
<comment type="catalytic activity">
    <reaction evidence="1">
        <text>Hydrolysis of terminal non-reducing N-acetyl-D-hexosamine residues in N-acetyl-beta-D-hexosaminides.</text>
        <dbReference type="EC" id="3.2.1.52"/>
    </reaction>
</comment>
<comment type="caution">
    <text evidence="7">The sequence shown here is derived from an EMBL/GenBank/DDBJ whole genome shotgun (WGS) entry which is preliminary data.</text>
</comment>
<protein>
    <recommendedName>
        <fullName evidence="3">beta-N-acetylhexosaminidase</fullName>
        <ecNumber evidence="3">3.2.1.52</ecNumber>
    </recommendedName>
</protein>
<organism evidence="7 8">
    <name type="scientific">Abyssibacter profundi</name>
    <dbReference type="NCBI Taxonomy" id="2182787"/>
    <lineage>
        <taxon>Bacteria</taxon>
        <taxon>Pseudomonadati</taxon>
        <taxon>Pseudomonadota</taxon>
        <taxon>Gammaproteobacteria</taxon>
        <taxon>Chromatiales</taxon>
        <taxon>Oceanococcaceae</taxon>
        <taxon>Abyssibacter</taxon>
    </lineage>
</organism>
<dbReference type="InterPro" id="IPR036962">
    <property type="entry name" value="Glyco_hydro_3_N_sf"/>
</dbReference>
<feature type="domain" description="Glycoside hydrolase family 3 N-terminal" evidence="6">
    <location>
        <begin position="11"/>
        <end position="285"/>
    </location>
</feature>
<dbReference type="AlphaFoldDB" id="A0A363UKA7"/>
<dbReference type="NCBIfam" id="NF003740">
    <property type="entry name" value="PRK05337.1"/>
    <property type="match status" value="1"/>
</dbReference>
<comment type="similarity">
    <text evidence="2">Belongs to the glycosyl hydrolase 3 family.</text>
</comment>
<dbReference type="Gene3D" id="3.20.20.300">
    <property type="entry name" value="Glycoside hydrolase, family 3, N-terminal domain"/>
    <property type="match status" value="1"/>
</dbReference>
<name>A0A363UKA7_9GAMM</name>
<dbReference type="PANTHER" id="PTHR30480">
    <property type="entry name" value="BETA-HEXOSAMINIDASE-RELATED"/>
    <property type="match status" value="1"/>
</dbReference>
<gene>
    <name evidence="7" type="ORF">DEH80_10555</name>
</gene>
<dbReference type="PANTHER" id="PTHR30480:SF13">
    <property type="entry name" value="BETA-HEXOSAMINIDASE"/>
    <property type="match status" value="1"/>
</dbReference>
<dbReference type="Proteomes" id="UP000251800">
    <property type="component" value="Unassembled WGS sequence"/>
</dbReference>
<keyword evidence="4" id="KW-0378">Hydrolase</keyword>
<evidence type="ECO:0000256" key="2">
    <source>
        <dbReference type="ARBA" id="ARBA00005336"/>
    </source>
</evidence>
<sequence>MSLMVDVQGLSLDAADRELLQHPEVSGFILFGRNVESVEQVAELVRQVRGVRPDVLIAIDYEGGRVQRIRTGVTRIPPMQLLGAQPEAEQLAYDAGLVIGAELAALDIDVPFAPVVDLDYGCSSVIGDRAFATEPSRVVTLAQALIQGLDAAGLAATLKHFPGHGAVVPDSHLELPVDARAAECIAERDLRPFAELIRQGVPSVMTAHVVYSTVDDRPASFSPVWIGEWLRGRLGFSGCVISDDLTMAGAAAVGSPSDRVRLATEAGCDLLPMCNSRANVEQALTAMPAAEPSGARQRVRALRRRERVVAPEQLEAARRRLEAISWT</sequence>
<evidence type="ECO:0000256" key="3">
    <source>
        <dbReference type="ARBA" id="ARBA00012663"/>
    </source>
</evidence>
<keyword evidence="5" id="KW-0326">Glycosidase</keyword>
<dbReference type="GO" id="GO:0005975">
    <property type="term" value="P:carbohydrate metabolic process"/>
    <property type="evidence" value="ECO:0007669"/>
    <property type="project" value="InterPro"/>
</dbReference>
<accession>A0A363UKA7</accession>
<dbReference type="InterPro" id="IPR050226">
    <property type="entry name" value="NagZ_Beta-hexosaminidase"/>
</dbReference>
<evidence type="ECO:0000313" key="8">
    <source>
        <dbReference type="Proteomes" id="UP000251800"/>
    </source>
</evidence>
<evidence type="ECO:0000313" key="7">
    <source>
        <dbReference type="EMBL" id="PWN55848.1"/>
    </source>
</evidence>
<dbReference type="Pfam" id="PF00933">
    <property type="entry name" value="Glyco_hydro_3"/>
    <property type="match status" value="1"/>
</dbReference>
<reference evidence="7 8" key="1">
    <citation type="submission" date="2018-05" db="EMBL/GenBank/DDBJ databases">
        <title>Abyssibacter profundi OUC007T gen. nov., sp. nov, a marine bacterium isolated from seawater of the Mariana Trench.</title>
        <authorList>
            <person name="Zhou S."/>
        </authorList>
    </citation>
    <scope>NUCLEOTIDE SEQUENCE [LARGE SCALE GENOMIC DNA]</scope>
    <source>
        <strain evidence="7 8">OUC007</strain>
    </source>
</reference>
<dbReference type="GO" id="GO:0004563">
    <property type="term" value="F:beta-N-acetylhexosaminidase activity"/>
    <property type="evidence" value="ECO:0007669"/>
    <property type="project" value="UniProtKB-EC"/>
</dbReference>
<evidence type="ECO:0000259" key="6">
    <source>
        <dbReference type="Pfam" id="PF00933"/>
    </source>
</evidence>
<proteinExistence type="inferred from homology"/>
<keyword evidence="8" id="KW-1185">Reference proteome</keyword>
<dbReference type="EC" id="3.2.1.52" evidence="3"/>
<evidence type="ECO:0000256" key="4">
    <source>
        <dbReference type="ARBA" id="ARBA00022801"/>
    </source>
</evidence>
<dbReference type="SUPFAM" id="SSF51445">
    <property type="entry name" value="(Trans)glycosidases"/>
    <property type="match status" value="1"/>
</dbReference>
<dbReference type="EMBL" id="QEQK01000008">
    <property type="protein sequence ID" value="PWN55848.1"/>
    <property type="molecule type" value="Genomic_DNA"/>
</dbReference>
<dbReference type="InterPro" id="IPR017853">
    <property type="entry name" value="GH"/>
</dbReference>
<dbReference type="OrthoDB" id="9786661at2"/>
<dbReference type="RefSeq" id="WP_109720458.1">
    <property type="nucleotide sequence ID" value="NZ_QEQK01000008.1"/>
</dbReference>
<evidence type="ECO:0000256" key="1">
    <source>
        <dbReference type="ARBA" id="ARBA00001231"/>
    </source>
</evidence>